<sequence>MFGRSAITILCIVAGYAVALQDVKDFFLGLTYEDDQILSSVFKYKQYDNFDQALDALKAKSEKLHDKVFRLRNLVTKSVEKLEDDDAKKFVKKTFKTIASTLPAVTERNDAVVMPVIFEILNEFKSLSSKSKSSLKKVFPVVTGYLESRSTNVSDLN</sequence>
<protein>
    <recommendedName>
        <fullName evidence="3">Fatty-acid and retinol-binding protein 1</fullName>
    </recommendedName>
</protein>
<dbReference type="GO" id="GO:0008289">
    <property type="term" value="F:lipid binding"/>
    <property type="evidence" value="ECO:0007669"/>
    <property type="project" value="UniProtKB-KW"/>
</dbReference>
<evidence type="ECO:0000256" key="3">
    <source>
        <dbReference type="ARBA" id="ARBA00017453"/>
    </source>
</evidence>
<evidence type="ECO:0000256" key="7">
    <source>
        <dbReference type="ARBA" id="ARBA00023121"/>
    </source>
</evidence>
<name>A0A7E4V2V9_PANRE</name>
<evidence type="ECO:0000256" key="2">
    <source>
        <dbReference type="ARBA" id="ARBA00006648"/>
    </source>
</evidence>
<organism evidence="9 10">
    <name type="scientific">Panagrellus redivivus</name>
    <name type="common">Microworm</name>
    <dbReference type="NCBI Taxonomy" id="6233"/>
    <lineage>
        <taxon>Eukaryota</taxon>
        <taxon>Metazoa</taxon>
        <taxon>Ecdysozoa</taxon>
        <taxon>Nematoda</taxon>
        <taxon>Chromadorea</taxon>
        <taxon>Rhabditida</taxon>
        <taxon>Tylenchina</taxon>
        <taxon>Panagrolaimomorpha</taxon>
        <taxon>Panagrolaimoidea</taxon>
        <taxon>Panagrolaimidae</taxon>
        <taxon>Panagrellus</taxon>
    </lineage>
</organism>
<dbReference type="WBParaSite" id="Pan_g15897.t1">
    <property type="protein sequence ID" value="Pan_g15897.t1"/>
    <property type="gene ID" value="Pan_g15897"/>
</dbReference>
<keyword evidence="9" id="KW-1185">Reference proteome</keyword>
<proteinExistence type="inferred from homology"/>
<dbReference type="PANTHER" id="PTHR31418">
    <property type="entry name" value="FATTY-ACID AND RETINOL-BINDING PROTEIN 1"/>
    <property type="match status" value="1"/>
</dbReference>
<keyword evidence="6" id="KW-0175">Coiled coil</keyword>
<evidence type="ECO:0000256" key="6">
    <source>
        <dbReference type="ARBA" id="ARBA00023054"/>
    </source>
</evidence>
<reference evidence="9" key="1">
    <citation type="journal article" date="2013" name="Genetics">
        <title>The draft genome and transcriptome of Panagrellus redivivus are shaped by the harsh demands of a free-living lifestyle.</title>
        <authorList>
            <person name="Srinivasan J."/>
            <person name="Dillman A.R."/>
            <person name="Macchietto M.G."/>
            <person name="Heikkinen L."/>
            <person name="Lakso M."/>
            <person name="Fracchia K.M."/>
            <person name="Antoshechkin I."/>
            <person name="Mortazavi A."/>
            <person name="Wong G."/>
            <person name="Sternberg P.W."/>
        </authorList>
    </citation>
    <scope>NUCLEOTIDE SEQUENCE [LARGE SCALE GENOMIC DNA]</scope>
    <source>
        <strain evidence="9">MT8872</strain>
    </source>
</reference>
<comment type="similarity">
    <text evidence="2">Belongs to the fatty-acid and retinol-binding protein (FARBP) family.</text>
</comment>
<evidence type="ECO:0000256" key="1">
    <source>
        <dbReference type="ARBA" id="ARBA00004613"/>
    </source>
</evidence>
<evidence type="ECO:0000313" key="10">
    <source>
        <dbReference type="WBParaSite" id="Pan_g15897.t1"/>
    </source>
</evidence>
<keyword evidence="4" id="KW-0964">Secreted</keyword>
<dbReference type="InterPro" id="IPR008632">
    <property type="entry name" value="Gp-FAR-1"/>
</dbReference>
<evidence type="ECO:0000256" key="8">
    <source>
        <dbReference type="SAM" id="SignalP"/>
    </source>
</evidence>
<dbReference type="PANTHER" id="PTHR31418:SF7">
    <property type="entry name" value="FATTY-ACID AND RETINOL-BINDING PROTEIN 1"/>
    <property type="match status" value="1"/>
</dbReference>
<feature type="signal peptide" evidence="8">
    <location>
        <begin position="1"/>
        <end position="19"/>
    </location>
</feature>
<dbReference type="GO" id="GO:0005576">
    <property type="term" value="C:extracellular region"/>
    <property type="evidence" value="ECO:0007669"/>
    <property type="project" value="UniProtKB-SubCell"/>
</dbReference>
<accession>A0A7E4V2V9</accession>
<reference evidence="10" key="2">
    <citation type="submission" date="2020-10" db="UniProtKB">
        <authorList>
            <consortium name="WormBaseParasite"/>
        </authorList>
    </citation>
    <scope>IDENTIFICATION</scope>
</reference>
<evidence type="ECO:0000256" key="5">
    <source>
        <dbReference type="ARBA" id="ARBA00022729"/>
    </source>
</evidence>
<dbReference type="Gene3D" id="1.20.120.1100">
    <property type="match status" value="1"/>
</dbReference>
<evidence type="ECO:0000313" key="9">
    <source>
        <dbReference type="Proteomes" id="UP000492821"/>
    </source>
</evidence>
<comment type="subcellular location">
    <subcellularLocation>
        <location evidence="1">Secreted</location>
    </subcellularLocation>
</comment>
<keyword evidence="5 8" id="KW-0732">Signal</keyword>
<feature type="chain" id="PRO_5029017810" description="Fatty-acid and retinol-binding protein 1" evidence="8">
    <location>
        <begin position="20"/>
        <end position="157"/>
    </location>
</feature>
<dbReference type="Pfam" id="PF05823">
    <property type="entry name" value="Gp-FAR-1"/>
    <property type="match status" value="1"/>
</dbReference>
<dbReference type="AlphaFoldDB" id="A0A7E4V2V9"/>
<dbReference type="Proteomes" id="UP000492821">
    <property type="component" value="Unassembled WGS sequence"/>
</dbReference>
<evidence type="ECO:0000256" key="4">
    <source>
        <dbReference type="ARBA" id="ARBA00022525"/>
    </source>
</evidence>
<keyword evidence="7" id="KW-0446">Lipid-binding</keyword>